<evidence type="ECO:0000313" key="1">
    <source>
        <dbReference type="Proteomes" id="UP000095287"/>
    </source>
</evidence>
<organism evidence="1 2">
    <name type="scientific">Steinernema glaseri</name>
    <dbReference type="NCBI Taxonomy" id="37863"/>
    <lineage>
        <taxon>Eukaryota</taxon>
        <taxon>Metazoa</taxon>
        <taxon>Ecdysozoa</taxon>
        <taxon>Nematoda</taxon>
        <taxon>Chromadorea</taxon>
        <taxon>Rhabditida</taxon>
        <taxon>Tylenchina</taxon>
        <taxon>Panagrolaimomorpha</taxon>
        <taxon>Strongyloidoidea</taxon>
        <taxon>Steinernematidae</taxon>
        <taxon>Steinernema</taxon>
    </lineage>
</organism>
<evidence type="ECO:0000313" key="2">
    <source>
        <dbReference type="WBParaSite" id="L893_g10940.t1"/>
    </source>
</evidence>
<reference evidence="2" key="1">
    <citation type="submission" date="2016-11" db="UniProtKB">
        <authorList>
            <consortium name="WormBaseParasite"/>
        </authorList>
    </citation>
    <scope>IDENTIFICATION</scope>
</reference>
<sequence length="100" mass="11181">MASSSLVRPSAIRHLAAALPTSQPMAEYQALWKERGKVIRAEQRVIVSRCQGMKDRLVILLVRESPLALSSMTNIGTAKIIFYSCVESVEKCRKRPLLEP</sequence>
<name>A0A1I7XYL4_9BILA</name>
<dbReference type="AlphaFoldDB" id="A0A1I7XYL4"/>
<proteinExistence type="predicted"/>
<dbReference type="Proteomes" id="UP000095287">
    <property type="component" value="Unplaced"/>
</dbReference>
<dbReference type="WBParaSite" id="L893_g10940.t1">
    <property type="protein sequence ID" value="L893_g10940.t1"/>
    <property type="gene ID" value="L893_g10940"/>
</dbReference>
<keyword evidence="1" id="KW-1185">Reference proteome</keyword>
<accession>A0A1I7XYL4</accession>
<protein>
    <submittedName>
        <fullName evidence="2">Uncharacterized protein</fullName>
    </submittedName>
</protein>